<feature type="region of interest" description="Disordered" evidence="1">
    <location>
        <begin position="439"/>
        <end position="560"/>
    </location>
</feature>
<dbReference type="Proteomes" id="UP000676310">
    <property type="component" value="Unassembled WGS sequence"/>
</dbReference>
<evidence type="ECO:0000256" key="1">
    <source>
        <dbReference type="SAM" id="MobiDB-lite"/>
    </source>
</evidence>
<feature type="compositionally biased region" description="Low complexity" evidence="1">
    <location>
        <begin position="617"/>
        <end position="630"/>
    </location>
</feature>
<feature type="compositionally biased region" description="Basic residues" evidence="1">
    <location>
        <begin position="315"/>
        <end position="330"/>
    </location>
</feature>
<evidence type="ECO:0000313" key="2">
    <source>
        <dbReference type="EMBL" id="CAG5153936.1"/>
    </source>
</evidence>
<reference evidence="2" key="1">
    <citation type="submission" date="2021-05" db="EMBL/GenBank/DDBJ databases">
        <authorList>
            <person name="Stam R."/>
        </authorList>
    </citation>
    <scope>NUCLEOTIDE SEQUENCE</scope>
    <source>
        <strain evidence="2">CS162</strain>
    </source>
</reference>
<name>A0A8J2N461_9PLEO</name>
<feature type="compositionally biased region" description="Polar residues" evidence="1">
    <location>
        <begin position="140"/>
        <end position="151"/>
    </location>
</feature>
<dbReference type="RefSeq" id="XP_043166933.1">
    <property type="nucleotide sequence ID" value="XM_043310998.1"/>
</dbReference>
<gene>
    <name evidence="2" type="ORF">ALTATR162_LOCUS3392</name>
</gene>
<dbReference type="GeneID" id="67014943"/>
<dbReference type="EMBL" id="CAJRGZ010000016">
    <property type="protein sequence ID" value="CAG5153936.1"/>
    <property type="molecule type" value="Genomic_DNA"/>
</dbReference>
<organism evidence="2 3">
    <name type="scientific">Alternaria atra</name>
    <dbReference type="NCBI Taxonomy" id="119953"/>
    <lineage>
        <taxon>Eukaryota</taxon>
        <taxon>Fungi</taxon>
        <taxon>Dikarya</taxon>
        <taxon>Ascomycota</taxon>
        <taxon>Pezizomycotina</taxon>
        <taxon>Dothideomycetes</taxon>
        <taxon>Pleosporomycetidae</taxon>
        <taxon>Pleosporales</taxon>
        <taxon>Pleosporineae</taxon>
        <taxon>Pleosporaceae</taxon>
        <taxon>Alternaria</taxon>
        <taxon>Alternaria sect. Ulocladioides</taxon>
    </lineage>
</organism>
<evidence type="ECO:0000313" key="3">
    <source>
        <dbReference type="Proteomes" id="UP000676310"/>
    </source>
</evidence>
<dbReference type="OrthoDB" id="3786824at2759"/>
<comment type="caution">
    <text evidence="2">The sequence shown here is derived from an EMBL/GenBank/DDBJ whole genome shotgun (WGS) entry which is preliminary data.</text>
</comment>
<protein>
    <submittedName>
        <fullName evidence="2">Uncharacterized protein</fullName>
    </submittedName>
</protein>
<feature type="compositionally biased region" description="Low complexity" evidence="1">
    <location>
        <begin position="509"/>
        <end position="520"/>
    </location>
</feature>
<sequence>MTSNSDILYNPADYATPNPLLPEEVFGHVDLGTLADIHRYLCESELQEDVELATWTWENYLNGLWKGSLTAEIRTAQAFSKLDRAYRRVRSLTNKAQDKWPFFDRNFKQMSSATVRNNARGEAAPGIMYPIDGLQRKSHLTGQPPNGSITPDASAGPELQVPFGTNRPSRYQPYVQSYPRPTRQTPVPLPPNLPAKSSEPPNYEKRSVLSEEPPFSIASSQNIPKDTDFFSEPEGQAKPQSDVTQIGGGLHQDMSRNELVASPSTTVGDTVSRRPSSKPIADPEVEPPVQDAGAGKVRGPNGRYLPRDDINPGSKKTKKPKKGFQSRKSMRNAEKIESSVPKAISGEPEAAPAEDEDFSAGVQSSSPPALGQEAEEQNGVEEEANMLPVTSIVVPPATDAVARSTTIHEPEVREEEAASDPGPVPAYLLAAEADAVLSNLDRLPPNSRKSNKRKSEPVVQSGDRKRGKHGGIVGRPRKSEQCRGQNSHQEPVPPQKEAALDAGEAPQMTTRRATRQAAAAKPQTDVPVERHTYISKGSPMLTSNPGEQSARDEDEVMGGVGDDAPATHEKSFAPTPDAMEVHATPSSTLEGFSLPPQTSNNHLLSVGLDMTRPFALPQPGSRPQPYQSPYQPIPSPPPSASVAKEAMNNGAVSVYLPGHVEYFARIRTGNGDTMDLTIEEDQLESNEVKMIRKYAKYNAEPGVVPVSYAQFRQIFAFAKQD</sequence>
<accession>A0A8J2N461</accession>
<feature type="region of interest" description="Disordered" evidence="1">
    <location>
        <begin position="136"/>
        <end position="426"/>
    </location>
</feature>
<feature type="compositionally biased region" description="Acidic residues" evidence="1">
    <location>
        <begin position="373"/>
        <end position="384"/>
    </location>
</feature>
<keyword evidence="3" id="KW-1185">Reference proteome</keyword>
<feature type="region of interest" description="Disordered" evidence="1">
    <location>
        <begin position="617"/>
        <end position="641"/>
    </location>
</feature>
<dbReference type="AlphaFoldDB" id="A0A8J2N461"/>
<proteinExistence type="predicted"/>